<keyword evidence="3" id="KW-1185">Reference proteome</keyword>
<organism evidence="2 3">
    <name type="scientific">Belliella buryatensis</name>
    <dbReference type="NCBI Taxonomy" id="1500549"/>
    <lineage>
        <taxon>Bacteria</taxon>
        <taxon>Pseudomonadati</taxon>
        <taxon>Bacteroidota</taxon>
        <taxon>Cytophagia</taxon>
        <taxon>Cytophagales</taxon>
        <taxon>Cyclobacteriaceae</taxon>
        <taxon>Belliella</taxon>
    </lineage>
</organism>
<dbReference type="AlphaFoldDB" id="A0A239BJH5"/>
<feature type="transmembrane region" description="Helical" evidence="1">
    <location>
        <begin position="157"/>
        <end position="177"/>
    </location>
</feature>
<reference evidence="3" key="1">
    <citation type="submission" date="2017-06" db="EMBL/GenBank/DDBJ databases">
        <authorList>
            <person name="Varghese N."/>
            <person name="Submissions S."/>
        </authorList>
    </citation>
    <scope>NUCLEOTIDE SEQUENCE [LARGE SCALE GENOMIC DNA]</scope>
    <source>
        <strain evidence="3">5C</strain>
    </source>
</reference>
<evidence type="ECO:0000256" key="1">
    <source>
        <dbReference type="SAM" id="Phobius"/>
    </source>
</evidence>
<feature type="transmembrane region" description="Helical" evidence="1">
    <location>
        <begin position="92"/>
        <end position="110"/>
    </location>
</feature>
<keyword evidence="1" id="KW-0472">Membrane</keyword>
<sequence>MSADFYLISIGLGLFASLIYWGIKNKPQIKSHGIILLILLLVFGMESAGSYTAARRINNALLYNIGWVYLESLLLILYFYSLEQSQQLKTGIRWMTVLIFLWGILNSFLYQDMTNTFQYFSFLPFALFIIGLTGLFLYRILNLKLYPDKNLVQIPHFWITCSILFFYAEAIVLFGTYQFYPSVVVTHVDIFFSFNRFLAGLMYLTFGLSFFIPLFINKRASQAY</sequence>
<name>A0A239BJH5_9BACT</name>
<protein>
    <recommendedName>
        <fullName evidence="4">Histidine kinase N-terminal 7TM region domain-containing protein</fullName>
    </recommendedName>
</protein>
<feature type="transmembrane region" description="Helical" evidence="1">
    <location>
        <begin position="6"/>
        <end position="23"/>
    </location>
</feature>
<feature type="transmembrane region" description="Helical" evidence="1">
    <location>
        <begin position="60"/>
        <end position="80"/>
    </location>
</feature>
<proteinExistence type="predicted"/>
<feature type="transmembrane region" description="Helical" evidence="1">
    <location>
        <begin position="35"/>
        <end position="54"/>
    </location>
</feature>
<accession>A0A239BJH5</accession>
<gene>
    <name evidence="2" type="ORF">SAMN06295967_10362</name>
</gene>
<dbReference type="RefSeq" id="WP_089238202.1">
    <property type="nucleotide sequence ID" value="NZ_FZOK01000003.1"/>
</dbReference>
<dbReference type="Proteomes" id="UP000198480">
    <property type="component" value="Unassembled WGS sequence"/>
</dbReference>
<feature type="transmembrane region" description="Helical" evidence="1">
    <location>
        <begin position="197"/>
        <end position="216"/>
    </location>
</feature>
<evidence type="ECO:0008006" key="4">
    <source>
        <dbReference type="Google" id="ProtNLM"/>
    </source>
</evidence>
<dbReference type="OrthoDB" id="836617at2"/>
<dbReference type="EMBL" id="FZOK01000003">
    <property type="protein sequence ID" value="SNS08367.1"/>
    <property type="molecule type" value="Genomic_DNA"/>
</dbReference>
<evidence type="ECO:0000313" key="3">
    <source>
        <dbReference type="Proteomes" id="UP000198480"/>
    </source>
</evidence>
<keyword evidence="1" id="KW-1133">Transmembrane helix</keyword>
<feature type="transmembrane region" description="Helical" evidence="1">
    <location>
        <begin position="116"/>
        <end position="137"/>
    </location>
</feature>
<keyword evidence="1" id="KW-0812">Transmembrane</keyword>
<evidence type="ECO:0000313" key="2">
    <source>
        <dbReference type="EMBL" id="SNS08367.1"/>
    </source>
</evidence>